<reference evidence="2 3" key="1">
    <citation type="submission" date="2014-10" db="EMBL/GenBank/DDBJ databases">
        <title>Genome sequence of Novosphingobium malaysiense MUSC 273(T).</title>
        <authorList>
            <person name="Lee L.-H."/>
        </authorList>
    </citation>
    <scope>NUCLEOTIDE SEQUENCE [LARGE SCALE GENOMIC DNA]</scope>
    <source>
        <strain evidence="2 3">MUSC 273</strain>
    </source>
</reference>
<evidence type="ECO:0000313" key="2">
    <source>
        <dbReference type="EMBL" id="KHK93260.1"/>
    </source>
</evidence>
<accession>A0A0B1ZQ60</accession>
<evidence type="ECO:0008006" key="4">
    <source>
        <dbReference type="Google" id="ProtNLM"/>
    </source>
</evidence>
<dbReference type="Gene3D" id="3.20.20.220">
    <property type="match status" value="1"/>
</dbReference>
<dbReference type="SUPFAM" id="SSF51730">
    <property type="entry name" value="FAD-linked oxidoreductase"/>
    <property type="match status" value="1"/>
</dbReference>
<dbReference type="STRING" id="1348853.LK12_02805"/>
<gene>
    <name evidence="2" type="ORF">LK12_02805</name>
</gene>
<keyword evidence="1" id="KW-0560">Oxidoreductase</keyword>
<comment type="caution">
    <text evidence="2">The sequence shown here is derived from an EMBL/GenBank/DDBJ whole genome shotgun (WGS) entry which is preliminary data.</text>
</comment>
<protein>
    <recommendedName>
        <fullName evidence="4">Proline dehydrogenase</fullName>
    </recommendedName>
</protein>
<keyword evidence="3" id="KW-1185">Reference proteome</keyword>
<evidence type="ECO:0000256" key="1">
    <source>
        <dbReference type="ARBA" id="ARBA00023002"/>
    </source>
</evidence>
<proteinExistence type="predicted"/>
<organism evidence="2 3">
    <name type="scientific">Novosphingobium malaysiense</name>
    <dbReference type="NCBI Taxonomy" id="1348853"/>
    <lineage>
        <taxon>Bacteria</taxon>
        <taxon>Pseudomonadati</taxon>
        <taxon>Pseudomonadota</taxon>
        <taxon>Alphaproteobacteria</taxon>
        <taxon>Sphingomonadales</taxon>
        <taxon>Sphingomonadaceae</taxon>
        <taxon>Novosphingobium</taxon>
    </lineage>
</organism>
<dbReference type="GO" id="GO:0016491">
    <property type="term" value="F:oxidoreductase activity"/>
    <property type="evidence" value="ECO:0007669"/>
    <property type="project" value="UniProtKB-KW"/>
</dbReference>
<dbReference type="AlphaFoldDB" id="A0A0B1ZQ60"/>
<sequence>MSAGLATRMQQALSRTVEAVAPAADAAAAARAARALEGRGIAATLSYFPAWNGVAAGIIEACARLSAEMHGVRAGSCLAIKASPLYFDKANLRAVAGPASEAGMTVVFDALTHAQAKQTMELAAWMADEFPAAGVALPARWHRTAPDAARFRDTPMRIRLVKGEWADPGGDVANFAQAYLDIAWALAGRKAPVGVATHDPALAERALRVLLDAGTPCELEQLRGLPGNRTRKVAKALGVPVRLYWPFGPGWWPYAAEKLLERPYLPWWWLRDRLG</sequence>
<dbReference type="RefSeq" id="WP_039279041.1">
    <property type="nucleotide sequence ID" value="NZ_JTDI01000001.1"/>
</dbReference>
<dbReference type="Proteomes" id="UP000031057">
    <property type="component" value="Unassembled WGS sequence"/>
</dbReference>
<dbReference type="EMBL" id="JTDI01000001">
    <property type="protein sequence ID" value="KHK93260.1"/>
    <property type="molecule type" value="Genomic_DNA"/>
</dbReference>
<name>A0A0B1ZQ60_9SPHN</name>
<dbReference type="InterPro" id="IPR029041">
    <property type="entry name" value="FAD-linked_oxidoreductase-like"/>
</dbReference>
<dbReference type="OrthoDB" id="9773461at2"/>
<evidence type="ECO:0000313" key="3">
    <source>
        <dbReference type="Proteomes" id="UP000031057"/>
    </source>
</evidence>